<gene>
    <name evidence="6" type="ORF">SAMN04487974_10435</name>
</gene>
<name>A0A1G7VBZ6_9HYPH</name>
<dbReference type="OrthoDB" id="9787460at2"/>
<dbReference type="GO" id="GO:0003700">
    <property type="term" value="F:DNA-binding transcription factor activity"/>
    <property type="evidence" value="ECO:0007669"/>
    <property type="project" value="InterPro"/>
</dbReference>
<dbReference type="SUPFAM" id="SSF46785">
    <property type="entry name" value="Winged helix' DNA-binding domain"/>
    <property type="match status" value="1"/>
</dbReference>
<dbReference type="GO" id="GO:0003677">
    <property type="term" value="F:DNA binding"/>
    <property type="evidence" value="ECO:0007669"/>
    <property type="project" value="UniProtKB-KW"/>
</dbReference>
<keyword evidence="4" id="KW-0804">Transcription</keyword>
<keyword evidence="7" id="KW-1185">Reference proteome</keyword>
<dbReference type="SUPFAM" id="SSF53850">
    <property type="entry name" value="Periplasmic binding protein-like II"/>
    <property type="match status" value="1"/>
</dbReference>
<dbReference type="InterPro" id="IPR050176">
    <property type="entry name" value="LTTR"/>
</dbReference>
<feature type="domain" description="HTH lysR-type" evidence="5">
    <location>
        <begin position="22"/>
        <end position="79"/>
    </location>
</feature>
<keyword evidence="2" id="KW-0805">Transcription regulation</keyword>
<evidence type="ECO:0000313" key="7">
    <source>
        <dbReference type="Proteomes" id="UP000199495"/>
    </source>
</evidence>
<sequence>MNKTTKIRKPFSDIGKQEASRLRWDDARVFLAIARNGSLSGAAASLGSGLATVSRQIERLEAALGLTLFSRHQNGYRLTDDGAALLERAEALEQAAEAFAEGSAAQTEIAGRVRLATAETLANHLIIPALPKLTDQYPDLTLEVVTDVQTVNLHRRDADLAIRMVKPERGNVTIRRLGKLGYGLYASQGYIAGRIEKREDARFDTDRFIGWCETYGHLPAAQWVERILRGRAPILATTTLSAQVSATLAGAGLAVLPHFIARQNDLVCLESDLGIDQGIWLAIHSDLAQSRRVRVVAEFFASLIHEAKEKLETAGRK</sequence>
<dbReference type="Gene3D" id="3.40.190.290">
    <property type="match status" value="1"/>
</dbReference>
<evidence type="ECO:0000256" key="4">
    <source>
        <dbReference type="ARBA" id="ARBA00023163"/>
    </source>
</evidence>
<dbReference type="PROSITE" id="PS50931">
    <property type="entry name" value="HTH_LYSR"/>
    <property type="match status" value="1"/>
</dbReference>
<dbReference type="EMBL" id="FNCS01000004">
    <property type="protein sequence ID" value="SDG57078.1"/>
    <property type="molecule type" value="Genomic_DNA"/>
</dbReference>
<evidence type="ECO:0000259" key="5">
    <source>
        <dbReference type="PROSITE" id="PS50931"/>
    </source>
</evidence>
<dbReference type="Pfam" id="PF00126">
    <property type="entry name" value="HTH_1"/>
    <property type="match status" value="1"/>
</dbReference>
<dbReference type="InterPro" id="IPR000847">
    <property type="entry name" value="LysR_HTH_N"/>
</dbReference>
<dbReference type="Proteomes" id="UP000199495">
    <property type="component" value="Unassembled WGS sequence"/>
</dbReference>
<keyword evidence="3 6" id="KW-0238">DNA-binding</keyword>
<dbReference type="PANTHER" id="PTHR30579:SF3">
    <property type="entry name" value="TRANSCRIPTIONAL REGULATORY PROTEIN"/>
    <property type="match status" value="1"/>
</dbReference>
<dbReference type="InterPro" id="IPR005119">
    <property type="entry name" value="LysR_subst-bd"/>
</dbReference>
<accession>A0A1G7VBZ6</accession>
<evidence type="ECO:0000256" key="2">
    <source>
        <dbReference type="ARBA" id="ARBA00023015"/>
    </source>
</evidence>
<dbReference type="InterPro" id="IPR036388">
    <property type="entry name" value="WH-like_DNA-bd_sf"/>
</dbReference>
<reference evidence="6 7" key="1">
    <citation type="submission" date="2016-10" db="EMBL/GenBank/DDBJ databases">
        <authorList>
            <person name="de Groot N.N."/>
        </authorList>
    </citation>
    <scope>NUCLEOTIDE SEQUENCE [LARGE SCALE GENOMIC DNA]</scope>
    <source>
        <strain evidence="6 7">CGMCC 1.10267</strain>
    </source>
</reference>
<dbReference type="Gene3D" id="1.10.10.10">
    <property type="entry name" value="Winged helix-like DNA-binding domain superfamily/Winged helix DNA-binding domain"/>
    <property type="match status" value="1"/>
</dbReference>
<evidence type="ECO:0000313" key="6">
    <source>
        <dbReference type="EMBL" id="SDG57078.1"/>
    </source>
</evidence>
<proteinExistence type="inferred from homology"/>
<dbReference type="PANTHER" id="PTHR30579">
    <property type="entry name" value="TRANSCRIPTIONAL REGULATOR"/>
    <property type="match status" value="1"/>
</dbReference>
<dbReference type="AlphaFoldDB" id="A0A1G7VBZ6"/>
<dbReference type="Pfam" id="PF03466">
    <property type="entry name" value="LysR_substrate"/>
    <property type="match status" value="1"/>
</dbReference>
<protein>
    <submittedName>
        <fullName evidence="6">DNA-binding transcriptional regulator, LysR family</fullName>
    </submittedName>
</protein>
<dbReference type="InterPro" id="IPR036390">
    <property type="entry name" value="WH_DNA-bd_sf"/>
</dbReference>
<comment type="similarity">
    <text evidence="1">Belongs to the LysR transcriptional regulatory family.</text>
</comment>
<dbReference type="STRING" id="440168.SAMN04487974_10435"/>
<evidence type="ECO:0000256" key="3">
    <source>
        <dbReference type="ARBA" id="ARBA00023125"/>
    </source>
</evidence>
<evidence type="ECO:0000256" key="1">
    <source>
        <dbReference type="ARBA" id="ARBA00009437"/>
    </source>
</evidence>
<organism evidence="6 7">
    <name type="scientific">Pelagibacterium luteolum</name>
    <dbReference type="NCBI Taxonomy" id="440168"/>
    <lineage>
        <taxon>Bacteria</taxon>
        <taxon>Pseudomonadati</taxon>
        <taxon>Pseudomonadota</taxon>
        <taxon>Alphaproteobacteria</taxon>
        <taxon>Hyphomicrobiales</taxon>
        <taxon>Devosiaceae</taxon>
        <taxon>Pelagibacterium</taxon>
    </lineage>
</organism>